<evidence type="ECO:0000313" key="23">
    <source>
        <dbReference type="EMBL" id="THG10134.1"/>
    </source>
</evidence>
<evidence type="ECO:0000256" key="21">
    <source>
        <dbReference type="SAM" id="Phobius"/>
    </source>
</evidence>
<dbReference type="InterPro" id="IPR032675">
    <property type="entry name" value="LRR_dom_sf"/>
</dbReference>
<comment type="subcellular location">
    <subcellularLocation>
        <location evidence="1">Cell membrane</location>
        <topology evidence="1">Single-pass type I membrane protein</topology>
    </subcellularLocation>
</comment>
<dbReference type="InterPro" id="IPR001611">
    <property type="entry name" value="Leu-rich_rpt"/>
</dbReference>
<dbReference type="PROSITE" id="PS00109">
    <property type="entry name" value="PROTEIN_KINASE_TYR"/>
    <property type="match status" value="1"/>
</dbReference>
<keyword evidence="8 21" id="KW-0812">Transmembrane</keyword>
<dbReference type="InterPro" id="IPR000719">
    <property type="entry name" value="Prot_kinase_dom"/>
</dbReference>
<dbReference type="GO" id="GO:0004674">
    <property type="term" value="F:protein serine/threonine kinase activity"/>
    <property type="evidence" value="ECO:0007669"/>
    <property type="project" value="UniProtKB-KW"/>
</dbReference>
<dbReference type="Proteomes" id="UP000306102">
    <property type="component" value="Unassembled WGS sequence"/>
</dbReference>
<feature type="binding site" evidence="20">
    <location>
        <position position="856"/>
    </location>
    <ligand>
        <name>ATP</name>
        <dbReference type="ChEBI" id="CHEBI:30616"/>
    </ligand>
</feature>
<evidence type="ECO:0000256" key="6">
    <source>
        <dbReference type="ARBA" id="ARBA00022614"/>
    </source>
</evidence>
<comment type="catalytic activity">
    <reaction evidence="18">
        <text>L-threonyl-[protein] + ATP = O-phospho-L-threonyl-[protein] + ADP + H(+)</text>
        <dbReference type="Rhea" id="RHEA:46608"/>
        <dbReference type="Rhea" id="RHEA-COMP:11060"/>
        <dbReference type="Rhea" id="RHEA-COMP:11605"/>
        <dbReference type="ChEBI" id="CHEBI:15378"/>
        <dbReference type="ChEBI" id="CHEBI:30013"/>
        <dbReference type="ChEBI" id="CHEBI:30616"/>
        <dbReference type="ChEBI" id="CHEBI:61977"/>
        <dbReference type="ChEBI" id="CHEBI:456216"/>
        <dbReference type="EC" id="2.7.11.1"/>
    </reaction>
</comment>
<dbReference type="SUPFAM" id="SSF52058">
    <property type="entry name" value="L domain-like"/>
    <property type="match status" value="2"/>
</dbReference>
<evidence type="ECO:0000256" key="5">
    <source>
        <dbReference type="ARBA" id="ARBA00022553"/>
    </source>
</evidence>
<dbReference type="FunFam" id="3.80.10.10:FF:000400">
    <property type="entry name" value="Nuclear pore complex protein NUP107"/>
    <property type="match status" value="1"/>
</dbReference>
<evidence type="ECO:0000259" key="22">
    <source>
        <dbReference type="PROSITE" id="PS50011"/>
    </source>
</evidence>
<evidence type="ECO:0000256" key="17">
    <source>
        <dbReference type="ARBA" id="ARBA00023180"/>
    </source>
</evidence>
<organism evidence="23 24">
    <name type="scientific">Camellia sinensis var. sinensis</name>
    <name type="common">China tea</name>
    <dbReference type="NCBI Taxonomy" id="542762"/>
    <lineage>
        <taxon>Eukaryota</taxon>
        <taxon>Viridiplantae</taxon>
        <taxon>Streptophyta</taxon>
        <taxon>Embryophyta</taxon>
        <taxon>Tracheophyta</taxon>
        <taxon>Spermatophyta</taxon>
        <taxon>Magnoliopsida</taxon>
        <taxon>eudicotyledons</taxon>
        <taxon>Gunneridae</taxon>
        <taxon>Pentapetalae</taxon>
        <taxon>asterids</taxon>
        <taxon>Ericales</taxon>
        <taxon>Theaceae</taxon>
        <taxon>Camellia</taxon>
    </lineage>
</organism>
<keyword evidence="9" id="KW-0732">Signal</keyword>
<comment type="catalytic activity">
    <reaction evidence="19">
        <text>L-seryl-[protein] + ATP = O-phospho-L-seryl-[protein] + ADP + H(+)</text>
        <dbReference type="Rhea" id="RHEA:17989"/>
        <dbReference type="Rhea" id="RHEA-COMP:9863"/>
        <dbReference type="Rhea" id="RHEA-COMP:11604"/>
        <dbReference type="ChEBI" id="CHEBI:15378"/>
        <dbReference type="ChEBI" id="CHEBI:29999"/>
        <dbReference type="ChEBI" id="CHEBI:30616"/>
        <dbReference type="ChEBI" id="CHEBI:83421"/>
        <dbReference type="ChEBI" id="CHEBI:456216"/>
        <dbReference type="EC" id="2.7.11.1"/>
    </reaction>
</comment>
<protein>
    <recommendedName>
        <fullName evidence="2">non-specific serine/threonine protein kinase</fullName>
        <ecNumber evidence="2">2.7.11.1</ecNumber>
    </recommendedName>
</protein>
<keyword evidence="4" id="KW-0723">Serine/threonine-protein kinase</keyword>
<keyword evidence="12" id="KW-0418">Kinase</keyword>
<reference evidence="23 24" key="1">
    <citation type="journal article" date="2018" name="Proc. Natl. Acad. Sci. U.S.A.">
        <title>Draft genome sequence of Camellia sinensis var. sinensis provides insights into the evolution of the tea genome and tea quality.</title>
        <authorList>
            <person name="Wei C."/>
            <person name="Yang H."/>
            <person name="Wang S."/>
            <person name="Zhao J."/>
            <person name="Liu C."/>
            <person name="Gao L."/>
            <person name="Xia E."/>
            <person name="Lu Y."/>
            <person name="Tai Y."/>
            <person name="She G."/>
            <person name="Sun J."/>
            <person name="Cao H."/>
            <person name="Tong W."/>
            <person name="Gao Q."/>
            <person name="Li Y."/>
            <person name="Deng W."/>
            <person name="Jiang X."/>
            <person name="Wang W."/>
            <person name="Chen Q."/>
            <person name="Zhang S."/>
            <person name="Li H."/>
            <person name="Wu J."/>
            <person name="Wang P."/>
            <person name="Li P."/>
            <person name="Shi C."/>
            <person name="Zheng F."/>
            <person name="Jian J."/>
            <person name="Huang B."/>
            <person name="Shan D."/>
            <person name="Shi M."/>
            <person name="Fang C."/>
            <person name="Yue Y."/>
            <person name="Li F."/>
            <person name="Li D."/>
            <person name="Wei S."/>
            <person name="Han B."/>
            <person name="Jiang C."/>
            <person name="Yin Y."/>
            <person name="Xia T."/>
            <person name="Zhang Z."/>
            <person name="Bennetzen J.L."/>
            <person name="Zhao S."/>
            <person name="Wan X."/>
        </authorList>
    </citation>
    <scope>NUCLEOTIDE SEQUENCE [LARGE SCALE GENOMIC DNA]</scope>
    <source>
        <strain evidence="24">cv. Shuchazao</strain>
        <tissue evidence="23">Leaf</tissue>
    </source>
</reference>
<feature type="transmembrane region" description="Helical" evidence="21">
    <location>
        <begin position="199"/>
        <end position="221"/>
    </location>
</feature>
<accession>A0A4S4E3U9</accession>
<dbReference type="SMART" id="SM00369">
    <property type="entry name" value="LRR_TYP"/>
    <property type="match status" value="6"/>
</dbReference>
<evidence type="ECO:0000256" key="9">
    <source>
        <dbReference type="ARBA" id="ARBA00022729"/>
    </source>
</evidence>
<evidence type="ECO:0000313" key="24">
    <source>
        <dbReference type="Proteomes" id="UP000306102"/>
    </source>
</evidence>
<dbReference type="EC" id="2.7.11.1" evidence="2"/>
<dbReference type="FunFam" id="3.30.200.20:FF:000309">
    <property type="entry name" value="Leucine-rich repeat receptor protein kinase MSP1"/>
    <property type="match status" value="1"/>
</dbReference>
<evidence type="ECO:0000256" key="19">
    <source>
        <dbReference type="ARBA" id="ARBA00048679"/>
    </source>
</evidence>
<dbReference type="Pfam" id="PF13855">
    <property type="entry name" value="LRR_8"/>
    <property type="match status" value="1"/>
</dbReference>
<dbReference type="PROSITE" id="PS50011">
    <property type="entry name" value="PROTEIN_KINASE_DOM"/>
    <property type="match status" value="1"/>
</dbReference>
<evidence type="ECO:0000256" key="12">
    <source>
        <dbReference type="ARBA" id="ARBA00022777"/>
    </source>
</evidence>
<keyword evidence="10" id="KW-0677">Repeat</keyword>
<dbReference type="InterPro" id="IPR055414">
    <property type="entry name" value="LRR_R13L4/SHOC2-like"/>
</dbReference>
<name>A0A4S4E3U9_CAMSN</name>
<dbReference type="InterPro" id="IPR014895">
    <property type="entry name" value="Alginate_lyase_2"/>
</dbReference>
<evidence type="ECO:0000256" key="20">
    <source>
        <dbReference type="PROSITE-ProRule" id="PRU10141"/>
    </source>
</evidence>
<keyword evidence="16" id="KW-0675">Receptor</keyword>
<dbReference type="InterPro" id="IPR008266">
    <property type="entry name" value="Tyr_kinase_AS"/>
</dbReference>
<dbReference type="InterPro" id="IPR013320">
    <property type="entry name" value="ConA-like_dom_sf"/>
</dbReference>
<keyword evidence="11 20" id="KW-0547">Nucleotide-binding</keyword>
<keyword evidence="15 21" id="KW-0472">Membrane</keyword>
<dbReference type="Gene3D" id="3.30.200.20">
    <property type="entry name" value="Phosphorylase Kinase, domain 1"/>
    <property type="match status" value="1"/>
</dbReference>
<dbReference type="GO" id="GO:0009791">
    <property type="term" value="P:post-embryonic development"/>
    <property type="evidence" value="ECO:0007669"/>
    <property type="project" value="UniProtKB-ARBA"/>
</dbReference>
<comment type="caution">
    <text evidence="23">The sequence shown here is derived from an EMBL/GenBank/DDBJ whole genome shotgun (WGS) entry which is preliminary data.</text>
</comment>
<dbReference type="GO" id="GO:0006952">
    <property type="term" value="P:defense response"/>
    <property type="evidence" value="ECO:0007669"/>
    <property type="project" value="UniProtKB-ARBA"/>
</dbReference>
<dbReference type="Pfam" id="PF00069">
    <property type="entry name" value="Pkinase"/>
    <property type="match status" value="1"/>
</dbReference>
<evidence type="ECO:0000256" key="4">
    <source>
        <dbReference type="ARBA" id="ARBA00022527"/>
    </source>
</evidence>
<dbReference type="Gene3D" id="1.10.510.10">
    <property type="entry name" value="Transferase(Phosphotransferase) domain 1"/>
    <property type="match status" value="1"/>
</dbReference>
<dbReference type="GO" id="GO:0051707">
    <property type="term" value="P:response to other organism"/>
    <property type="evidence" value="ECO:0007669"/>
    <property type="project" value="UniProtKB-ARBA"/>
</dbReference>
<keyword evidence="24" id="KW-1185">Reference proteome</keyword>
<dbReference type="EMBL" id="SDRB02008032">
    <property type="protein sequence ID" value="THG10134.1"/>
    <property type="molecule type" value="Genomic_DNA"/>
</dbReference>
<dbReference type="Pfam" id="PF08787">
    <property type="entry name" value="Alginate_lyase2"/>
    <property type="match status" value="1"/>
</dbReference>
<dbReference type="Gene3D" id="3.80.10.10">
    <property type="entry name" value="Ribonuclease Inhibitor"/>
    <property type="match status" value="3"/>
</dbReference>
<dbReference type="FunFam" id="3.80.10.10:FF:000416">
    <property type="entry name" value="Probable leucine-rich repeat receptor-like protein kinase At5g63930"/>
    <property type="match status" value="1"/>
</dbReference>
<keyword evidence="14 21" id="KW-1133">Transmembrane helix</keyword>
<feature type="domain" description="Protein kinase" evidence="22">
    <location>
        <begin position="827"/>
        <end position="1107"/>
    </location>
</feature>
<keyword evidence="13 20" id="KW-0067">ATP-binding</keyword>
<proteinExistence type="predicted"/>
<evidence type="ECO:0000256" key="15">
    <source>
        <dbReference type="ARBA" id="ARBA00023136"/>
    </source>
</evidence>
<dbReference type="InterPro" id="IPR011009">
    <property type="entry name" value="Kinase-like_dom_sf"/>
</dbReference>
<sequence length="1127" mass="125456">MNINIATSLRTLTTHSESGSSKATIVQIHGAANYATTIILRIYNGDMRYYSGDLLDTDLYDKWFRVNLIHDVDKRNLIVFIDGVKKFETKDRGAGDFYFKCGVYAAPANISYYMESRSDGAKISLSYALIWHDLIGHQFPKIEYFLVEDPNQNYRKKYLSSSSSLHPITVFHSFLFYSINNKQAYNTMTFLSNTLPNHFLSFPRLLLCLIILAFPTFFYYAAFASSLTGKQATEPTALLTWKATLHNQTQTLLSSWVGTNHCTWLGIHCNKAGRVARIDLQSYGLKGTLSNLNFSSFPHLITLQLPNNSLYGTIPSHIGSLSRLTVLILALNDPSGTIPTEIGQLTNLRILFLNRNQIGGSIPQQIGLLNSLNELSLYANNLTGSIPSSIGNLGNLTSLHLYDNQLSGSIPREIGMLRSLVDLELQRNNLTGSIPQEIGMLRSLVGLDFSGNKLTGSIPASVGNLSNLITLFLFENRLFGTIPPVFNNLTHLTTFCISENMFNGHIPEGLCFNGLLVIFTANDNNLIGPIPKSLRNCSSLYRVRLERNQLSGNISEDFGIYPNLDYIDLSHNNFYGEVSQKWKKCHNLTSLKISNNNISGEIPPEIMDSTQLCLLDLSSNHLVGQIPMKLGKMVSLFNLRLDDNHLSGNIPLEFSKLSNLQYLNLARNDLNGSIPGGLGECKKLLNLNLSNNRFGESIPSEIGHVHNLQSLDLGHNLLIAFREAPFEALKGNKGLCGNATGLKACLKKLNDGDVEKKGKKVMLLTILLVFGILFLLLMVLGIFMAFRKKVRNTKNEPSRVNHDNVFAIWSYDGKMVYENIIEVTENFSAKYCVGEGGYGTVHRADLPNGQVVAVKKLHAKLDDDWANLKGFTSEIRALTEIRHHNIVKLYGYCSHPRHSFLVYEFLEGGSLGKVLSTDDDIVVFDWMKRVNTVKGVANALSYMHHDCFQPIIHRDISSKNVLFDLEYVAHISDFGTARFMNLNSSNWTSFAGTFGYAAPELAYTMEVNEKCDVYSFGVLALEVIMGKHPGDLISSLLSSSSSSSTSIAQGIFLKDVLDQRLLLPRNEVAEQVVVVAKLAFACLHTTPLSRPTMQQVAMILSKQRPTLQNQFYTITLGQLFDINCASS</sequence>
<dbReference type="FunFam" id="1.10.510.10:FF:000445">
    <property type="entry name" value="MDIS1-interacting receptor like kinase 2"/>
    <property type="match status" value="1"/>
</dbReference>
<keyword evidence="3" id="KW-1003">Cell membrane</keyword>
<dbReference type="SUPFAM" id="SSF49899">
    <property type="entry name" value="Concanavalin A-like lectins/glucanases"/>
    <property type="match status" value="1"/>
</dbReference>
<dbReference type="Pfam" id="PF00560">
    <property type="entry name" value="LRR_1"/>
    <property type="match status" value="3"/>
</dbReference>
<evidence type="ECO:0000256" key="14">
    <source>
        <dbReference type="ARBA" id="ARBA00022989"/>
    </source>
</evidence>
<dbReference type="AlphaFoldDB" id="A0A4S4E3U9"/>
<feature type="transmembrane region" description="Helical" evidence="21">
    <location>
        <begin position="158"/>
        <end position="179"/>
    </location>
</feature>
<keyword evidence="7" id="KW-0808">Transferase</keyword>
<evidence type="ECO:0000256" key="10">
    <source>
        <dbReference type="ARBA" id="ARBA00022737"/>
    </source>
</evidence>
<evidence type="ECO:0000256" key="11">
    <source>
        <dbReference type="ARBA" id="ARBA00022741"/>
    </source>
</evidence>
<evidence type="ECO:0000256" key="1">
    <source>
        <dbReference type="ARBA" id="ARBA00004251"/>
    </source>
</evidence>
<dbReference type="InterPro" id="IPR013210">
    <property type="entry name" value="LRR_N_plant-typ"/>
</dbReference>
<feature type="transmembrane region" description="Helical" evidence="21">
    <location>
        <begin position="761"/>
        <end position="786"/>
    </location>
</feature>
<evidence type="ECO:0000256" key="7">
    <source>
        <dbReference type="ARBA" id="ARBA00022679"/>
    </source>
</evidence>
<dbReference type="GO" id="GO:0005886">
    <property type="term" value="C:plasma membrane"/>
    <property type="evidence" value="ECO:0007669"/>
    <property type="project" value="UniProtKB-SubCell"/>
</dbReference>
<dbReference type="Pfam" id="PF23598">
    <property type="entry name" value="LRR_14"/>
    <property type="match status" value="1"/>
</dbReference>
<evidence type="ECO:0000256" key="2">
    <source>
        <dbReference type="ARBA" id="ARBA00012513"/>
    </source>
</evidence>
<dbReference type="InterPro" id="IPR017441">
    <property type="entry name" value="Protein_kinase_ATP_BS"/>
</dbReference>
<dbReference type="FunFam" id="3.80.10.10:FF:000233">
    <property type="entry name" value="Leucine-rich repeat receptor-like protein kinase TDR"/>
    <property type="match status" value="1"/>
</dbReference>
<dbReference type="PANTHER" id="PTHR48053">
    <property type="entry name" value="LEUCINE RICH REPEAT FAMILY PROTEIN, EXPRESSED"/>
    <property type="match status" value="1"/>
</dbReference>
<dbReference type="SUPFAM" id="SSF56112">
    <property type="entry name" value="Protein kinase-like (PK-like)"/>
    <property type="match status" value="1"/>
</dbReference>
<keyword evidence="17" id="KW-0325">Glycoprotein</keyword>
<dbReference type="InterPro" id="IPR003591">
    <property type="entry name" value="Leu-rich_rpt_typical-subtyp"/>
</dbReference>
<keyword evidence="6" id="KW-0433">Leucine-rich repeat</keyword>
<evidence type="ECO:0000256" key="3">
    <source>
        <dbReference type="ARBA" id="ARBA00022475"/>
    </source>
</evidence>
<evidence type="ECO:0000256" key="18">
    <source>
        <dbReference type="ARBA" id="ARBA00047899"/>
    </source>
</evidence>
<dbReference type="Pfam" id="PF08263">
    <property type="entry name" value="LRRNT_2"/>
    <property type="match status" value="1"/>
</dbReference>
<evidence type="ECO:0000256" key="13">
    <source>
        <dbReference type="ARBA" id="ARBA00022840"/>
    </source>
</evidence>
<dbReference type="PROSITE" id="PS00107">
    <property type="entry name" value="PROTEIN_KINASE_ATP"/>
    <property type="match status" value="1"/>
</dbReference>
<dbReference type="SUPFAM" id="SSF52047">
    <property type="entry name" value="RNI-like"/>
    <property type="match status" value="1"/>
</dbReference>
<evidence type="ECO:0000256" key="16">
    <source>
        <dbReference type="ARBA" id="ARBA00023170"/>
    </source>
</evidence>
<keyword evidence="5" id="KW-0597">Phosphoprotein</keyword>
<dbReference type="InterPro" id="IPR051716">
    <property type="entry name" value="Plant_RL_S/T_kinase"/>
</dbReference>
<dbReference type="PANTHER" id="PTHR48053:SF168">
    <property type="entry name" value="LRR RECEPTOR-LIKE KINASE FAMILY PROTEIN"/>
    <property type="match status" value="1"/>
</dbReference>
<evidence type="ECO:0000256" key="8">
    <source>
        <dbReference type="ARBA" id="ARBA00022692"/>
    </source>
</evidence>
<gene>
    <name evidence="23" type="ORF">TEA_007862</name>
</gene>
<dbReference type="GO" id="GO:0005524">
    <property type="term" value="F:ATP binding"/>
    <property type="evidence" value="ECO:0007669"/>
    <property type="project" value="UniProtKB-UniRule"/>
</dbReference>
<dbReference type="STRING" id="542762.A0A4S4E3U9"/>